<feature type="transmembrane region" description="Helical" evidence="1">
    <location>
        <begin position="186"/>
        <end position="204"/>
    </location>
</feature>
<sequence>MEIKNIFLKIIKMVFLILIFSSLLINIKFTTLMEYPIYSNKSILLNYFVKFWGNTQIKNLDSYYILDVFSIVRPFIVLFLGIVFSTFSFMSTPSTYSYFTFYRKRRMYDYCISESYLIIFNAIRYVILWGVSIVIYVFYFKFIENISILFDYEILKLLVLHIILMLIFICNMSFICLILNILYSKLIGFIVIVGGTLFTIYLDLKLKSINIILFDYNSCFIDSFIIQIFILVFCFLIYKYIYKLYILKG</sequence>
<feature type="transmembrane region" description="Helical" evidence="1">
    <location>
        <begin position="159"/>
        <end position="179"/>
    </location>
</feature>
<name>A0ABV3IHP9_9BACI</name>
<evidence type="ECO:0000256" key="1">
    <source>
        <dbReference type="SAM" id="Phobius"/>
    </source>
</evidence>
<evidence type="ECO:0000313" key="3">
    <source>
        <dbReference type="Proteomes" id="UP001552502"/>
    </source>
</evidence>
<gene>
    <name evidence="2" type="ORF">MRBLBA1_004796</name>
</gene>
<feature type="transmembrane region" description="Helical" evidence="1">
    <location>
        <begin position="224"/>
        <end position="242"/>
    </location>
</feature>
<comment type="caution">
    <text evidence="2">The sequence shown here is derived from an EMBL/GenBank/DDBJ whole genome shotgun (WGS) entry which is preliminary data.</text>
</comment>
<evidence type="ECO:0008006" key="4">
    <source>
        <dbReference type="Google" id="ProtNLM"/>
    </source>
</evidence>
<protein>
    <recommendedName>
        <fullName evidence="4">DUF2705 domain-containing protein</fullName>
    </recommendedName>
</protein>
<accession>A0ABV3IHP9</accession>
<organism evidence="2 3">
    <name type="scientific">Bacillus proteolyticus</name>
    <dbReference type="NCBI Taxonomy" id="2026192"/>
    <lineage>
        <taxon>Bacteria</taxon>
        <taxon>Bacillati</taxon>
        <taxon>Bacillota</taxon>
        <taxon>Bacilli</taxon>
        <taxon>Bacillales</taxon>
        <taxon>Bacillaceae</taxon>
        <taxon>Bacillus</taxon>
        <taxon>Bacillus cereus group</taxon>
    </lineage>
</organism>
<proteinExistence type="predicted"/>
<dbReference type="Proteomes" id="UP001552502">
    <property type="component" value="Unassembled WGS sequence"/>
</dbReference>
<keyword evidence="1" id="KW-0812">Transmembrane</keyword>
<keyword evidence="1" id="KW-1133">Transmembrane helix</keyword>
<keyword evidence="3" id="KW-1185">Reference proteome</keyword>
<evidence type="ECO:0000313" key="2">
    <source>
        <dbReference type="EMBL" id="MEV4913862.1"/>
    </source>
</evidence>
<dbReference type="RefSeq" id="WP_199640712.1">
    <property type="nucleotide sequence ID" value="NZ_JBEGIE010000060.1"/>
</dbReference>
<keyword evidence="1" id="KW-0472">Membrane</keyword>
<reference evidence="2 3" key="1">
    <citation type="journal article" date="2023" name="Proc. Natl. Acad. Sci. U.S.A.">
        <title>Bacterial tolerance to host-exuded specialized metabolites structures the maize root microbiome.</title>
        <authorList>
            <person name="Thoenen L."/>
            <person name="Giroud C."/>
            <person name="Kreuzer M."/>
            <person name="Waelchli J."/>
            <person name="Gfeller V."/>
            <person name="Deslandes-Herold G."/>
            <person name="Mateo P."/>
            <person name="Robert C.A.M."/>
            <person name="Ahrens C.H."/>
            <person name="Rubio-Somoza I."/>
            <person name="Bruggmann R."/>
            <person name="Erb M."/>
            <person name="Schlaeppi K."/>
        </authorList>
    </citation>
    <scope>NUCLEOTIDE SEQUENCE [LARGE SCALE GENOMIC DNA]</scope>
    <source>
        <strain evidence="2 3">LBA1-1-1.1</strain>
    </source>
</reference>
<feature type="transmembrane region" description="Helical" evidence="1">
    <location>
        <begin position="116"/>
        <end position="139"/>
    </location>
</feature>
<dbReference type="EMBL" id="JBEGIE010000060">
    <property type="protein sequence ID" value="MEV4913862.1"/>
    <property type="molecule type" value="Genomic_DNA"/>
</dbReference>
<feature type="transmembrane region" description="Helical" evidence="1">
    <location>
        <begin position="7"/>
        <end position="27"/>
    </location>
</feature>
<feature type="transmembrane region" description="Helical" evidence="1">
    <location>
        <begin position="75"/>
        <end position="96"/>
    </location>
</feature>